<keyword evidence="3" id="KW-0547">Nucleotide-binding</keyword>
<dbReference type="FunFam" id="3.40.50.300:FF:001091">
    <property type="entry name" value="Probable disease resistance protein At1g61300"/>
    <property type="match status" value="1"/>
</dbReference>
<keyword evidence="5" id="KW-0067">ATP-binding</keyword>
<feature type="domain" description="NB-ARC" evidence="7">
    <location>
        <begin position="178"/>
        <end position="350"/>
    </location>
</feature>
<keyword evidence="6" id="KW-0175">Coiled coil</keyword>
<dbReference type="Pfam" id="PF23559">
    <property type="entry name" value="WHD_DRP"/>
    <property type="match status" value="1"/>
</dbReference>
<dbReference type="Gene3D" id="1.10.10.10">
    <property type="entry name" value="Winged helix-like DNA-binding domain superfamily/Winged helix DNA-binding domain"/>
    <property type="match status" value="1"/>
</dbReference>
<dbReference type="GO" id="GO:0005524">
    <property type="term" value="F:ATP binding"/>
    <property type="evidence" value="ECO:0007669"/>
    <property type="project" value="UniProtKB-KW"/>
</dbReference>
<evidence type="ECO:0000256" key="4">
    <source>
        <dbReference type="ARBA" id="ARBA00022821"/>
    </source>
</evidence>
<dbReference type="Pfam" id="PF00931">
    <property type="entry name" value="NB-ARC"/>
    <property type="match status" value="1"/>
</dbReference>
<dbReference type="Pfam" id="PF18052">
    <property type="entry name" value="Rx_N"/>
    <property type="match status" value="1"/>
</dbReference>
<accession>A0A2Z6M7M1</accession>
<dbReference type="Pfam" id="PF25019">
    <property type="entry name" value="LRR_R13L1-DRL21"/>
    <property type="match status" value="1"/>
</dbReference>
<evidence type="ECO:0000313" key="12">
    <source>
        <dbReference type="Proteomes" id="UP000242715"/>
    </source>
</evidence>
<evidence type="ECO:0000259" key="8">
    <source>
        <dbReference type="Pfam" id="PF18052"/>
    </source>
</evidence>
<proteinExistence type="predicted"/>
<dbReference type="InterPro" id="IPR056789">
    <property type="entry name" value="LRR_R13L1-DRL21"/>
</dbReference>
<dbReference type="Gene3D" id="1.20.5.4130">
    <property type="match status" value="1"/>
</dbReference>
<evidence type="ECO:0000259" key="7">
    <source>
        <dbReference type="Pfam" id="PF00931"/>
    </source>
</evidence>
<dbReference type="SUPFAM" id="SSF52047">
    <property type="entry name" value="RNI-like"/>
    <property type="match status" value="1"/>
</dbReference>
<dbReference type="OrthoDB" id="1420364at2759"/>
<dbReference type="GO" id="GO:0006952">
    <property type="term" value="P:defense response"/>
    <property type="evidence" value="ECO:0007669"/>
    <property type="project" value="UniProtKB-KW"/>
</dbReference>
<dbReference type="Gene3D" id="3.80.10.10">
    <property type="entry name" value="Ribonuclease Inhibitor"/>
    <property type="match status" value="2"/>
</dbReference>
<name>A0A2Z6M7M1_TRISU</name>
<dbReference type="FunFam" id="1.10.10.10:FF:000322">
    <property type="entry name" value="Probable disease resistance protein At1g63360"/>
    <property type="match status" value="1"/>
</dbReference>
<keyword evidence="2" id="KW-0677">Repeat</keyword>
<sequence length="1345" mass="152585">MATIVGEALLAASLEVLLEKIVSGEFAELFRSTKLDAVLLEKLKITLLSLQAVLHDAEEKQITNPAVKEWLDMIRDAVFEAGDLFDEINTEALRCKVEAGFETLTTTTQVLKKLSSRFKMFNKKINSKLQKLFERLEHLRNQNLGLKEGVSSSVWHGTPTSSVMVDESAIYGRDNDRKKLKEFLLLEDSSDGGSKIGVISIVGMGGLGKTTLAKLLYNDREVMEKFRVRGWAHISKDFDVVTVTKTILESFTSKRNDTDDLNILQQELLQRLSNTKFLLVLDDMWYGKYVDCWNNLTDIFNVGEMGSKIIITTRDERVATTMQTFLPIHKLEPLQKDDCWSLLAKHAFQVSYNYEQRGKLEVIGKEIAKKCHGLPLAAVALGGLLRIKSSPNDWNDVLKSSIWELTEDMQPALLLSYRYLPSALKGCFAYCSIFPKNSILEKKMIVQLWIAEGLVPQPKSEKSWEKVAEDYFDELVMRSLIRQRSIDDEKICFEMHDLINDLATKVSSSCCIRLDEQKPHERVRHLSFNRGSYDSYDKFDKLLELKGLRSFLPYTSEELGWSYSISEKLVFDLLPTMIQLRVLSLSQYSNITKLPNCIGNLIYLRYLNLSHTKIEMLPSETCKLHNLQTLLLSHCDRLIELPKDMGKLVNLRHLDIRGTQLKEMPVQISKLENLQILSDFIVSMQDVGLKIADLGKYPHLQGSLSISQLQNVTEPSDAIQAKLEMKKQIDKLVLQWSDTTPSNSEIQSVVFERLRPSTNLKSLTINGYGGNNFPDWLGASSFSNMVCLRISHCENCSRLPPLGQLANLKELFIAEMKSVKSVGAQFYGSSSPSFQSFPILETLEFDAMPEWEEWYFTDGTTTKFPRLTRLSLLRCPKLQGNIPFGQLGKLKELRIELMESLKTLGTEFYGSGISPMFQSFPSLETLQFVNMPQWEEWKLIGDTSLEFPSLTRLSLHNCPKLRGNVPGNLPSLTSLSVKRCPKLKGMTPNNLPSLSELVLEKCPRFIESRHSDDISYNIITRPSSDVFSQLMIGLNSLRKMKLSNIPSLTSFPRDGLPKTLQSLAIYDCRKLEFLPHESLQNYTSLDTLKISKSCNSMTWINLCSLPVLKSLYICGCKNLKEVLIAEDVSQQNLLFLRTIKVEDCHELESVSLSGLRIPNLIHLIVSGCKKLRSLPESMNTLASLQKMEIHDLPNLQSLSMDDFPISLRKLSVGNVGGILWNTTWERLTSLSELLIAGDDIVKALMKKEVPLLPAFLVSLVIYGVEDIKCLDGKWLQHLTSLQHFTILEAPKLESLPKARNLPSSLEVLRVKCCPLLEESLRRKHRKEWCKVAHIPSILIDLEMIT</sequence>
<dbReference type="GO" id="GO:0051707">
    <property type="term" value="P:response to other organism"/>
    <property type="evidence" value="ECO:0007669"/>
    <property type="project" value="UniProtKB-ARBA"/>
</dbReference>
<dbReference type="PANTHER" id="PTHR36766:SF40">
    <property type="entry name" value="DISEASE RESISTANCE PROTEIN RGA3"/>
    <property type="match status" value="1"/>
</dbReference>
<evidence type="ECO:0000256" key="3">
    <source>
        <dbReference type="ARBA" id="ARBA00022741"/>
    </source>
</evidence>
<dbReference type="SMART" id="SM00369">
    <property type="entry name" value="LRR_TYP"/>
    <property type="match status" value="2"/>
</dbReference>
<feature type="coiled-coil region" evidence="6">
    <location>
        <begin position="122"/>
        <end position="149"/>
    </location>
</feature>
<dbReference type="InterPro" id="IPR036388">
    <property type="entry name" value="WH-like_DNA-bd_sf"/>
</dbReference>
<dbReference type="InterPro" id="IPR003591">
    <property type="entry name" value="Leu-rich_rpt_typical-subtyp"/>
</dbReference>
<dbReference type="Gene3D" id="3.40.50.300">
    <property type="entry name" value="P-loop containing nucleotide triphosphate hydrolases"/>
    <property type="match status" value="1"/>
</dbReference>
<dbReference type="InterPro" id="IPR041118">
    <property type="entry name" value="Rx_N"/>
</dbReference>
<dbReference type="InterPro" id="IPR027417">
    <property type="entry name" value="P-loop_NTPase"/>
</dbReference>
<dbReference type="SUPFAM" id="SSF52540">
    <property type="entry name" value="P-loop containing nucleoside triphosphate hydrolases"/>
    <property type="match status" value="1"/>
</dbReference>
<dbReference type="EMBL" id="DF973370">
    <property type="protein sequence ID" value="GAU28266.1"/>
    <property type="molecule type" value="Genomic_DNA"/>
</dbReference>
<protein>
    <submittedName>
        <fullName evidence="11">Uncharacterized protein</fullName>
    </submittedName>
</protein>
<evidence type="ECO:0000259" key="9">
    <source>
        <dbReference type="Pfam" id="PF23559"/>
    </source>
</evidence>
<feature type="domain" description="Disease resistance N-terminal" evidence="8">
    <location>
        <begin position="31"/>
        <end position="100"/>
    </location>
</feature>
<reference evidence="12" key="1">
    <citation type="journal article" date="2017" name="Front. Plant Sci.">
        <title>Climate Clever Clovers: New Paradigm to Reduce the Environmental Footprint of Ruminants by Breeding Low Methanogenic Forages Utilizing Haplotype Variation.</title>
        <authorList>
            <person name="Kaur P."/>
            <person name="Appels R."/>
            <person name="Bayer P.E."/>
            <person name="Keeble-Gagnere G."/>
            <person name="Wang J."/>
            <person name="Hirakawa H."/>
            <person name="Shirasawa K."/>
            <person name="Vercoe P."/>
            <person name="Stefanova K."/>
            <person name="Durmic Z."/>
            <person name="Nichols P."/>
            <person name="Revell C."/>
            <person name="Isobe S.N."/>
            <person name="Edwards D."/>
            <person name="Erskine W."/>
        </authorList>
    </citation>
    <scope>NUCLEOTIDE SEQUENCE [LARGE SCALE GENOMIC DNA]</scope>
    <source>
        <strain evidence="12">cv. Daliak</strain>
    </source>
</reference>
<evidence type="ECO:0000259" key="10">
    <source>
        <dbReference type="Pfam" id="PF25019"/>
    </source>
</evidence>
<dbReference type="SUPFAM" id="SSF52058">
    <property type="entry name" value="L domain-like"/>
    <property type="match status" value="1"/>
</dbReference>
<organism evidence="11 12">
    <name type="scientific">Trifolium subterraneum</name>
    <name type="common">Subterranean clover</name>
    <dbReference type="NCBI Taxonomy" id="3900"/>
    <lineage>
        <taxon>Eukaryota</taxon>
        <taxon>Viridiplantae</taxon>
        <taxon>Streptophyta</taxon>
        <taxon>Embryophyta</taxon>
        <taxon>Tracheophyta</taxon>
        <taxon>Spermatophyta</taxon>
        <taxon>Magnoliopsida</taxon>
        <taxon>eudicotyledons</taxon>
        <taxon>Gunneridae</taxon>
        <taxon>Pentapetalae</taxon>
        <taxon>rosids</taxon>
        <taxon>fabids</taxon>
        <taxon>Fabales</taxon>
        <taxon>Fabaceae</taxon>
        <taxon>Papilionoideae</taxon>
        <taxon>50 kb inversion clade</taxon>
        <taxon>NPAAA clade</taxon>
        <taxon>Hologalegina</taxon>
        <taxon>IRL clade</taxon>
        <taxon>Trifolieae</taxon>
        <taxon>Trifolium</taxon>
    </lineage>
</organism>
<dbReference type="InterPro" id="IPR058922">
    <property type="entry name" value="WHD_DRP"/>
</dbReference>
<dbReference type="Proteomes" id="UP000242715">
    <property type="component" value="Unassembled WGS sequence"/>
</dbReference>
<evidence type="ECO:0000256" key="5">
    <source>
        <dbReference type="ARBA" id="ARBA00022840"/>
    </source>
</evidence>
<evidence type="ECO:0000256" key="2">
    <source>
        <dbReference type="ARBA" id="ARBA00022737"/>
    </source>
</evidence>
<dbReference type="InterPro" id="IPR042197">
    <property type="entry name" value="Apaf_helical"/>
</dbReference>
<dbReference type="Gene3D" id="1.10.8.430">
    <property type="entry name" value="Helical domain of apoptotic protease-activating factors"/>
    <property type="match status" value="1"/>
</dbReference>
<feature type="domain" description="Disease resistance protein winged helix" evidence="9">
    <location>
        <begin position="433"/>
        <end position="503"/>
    </location>
</feature>
<keyword evidence="4" id="KW-0611">Plant defense</keyword>
<dbReference type="InterPro" id="IPR002182">
    <property type="entry name" value="NB-ARC"/>
</dbReference>
<evidence type="ECO:0000313" key="11">
    <source>
        <dbReference type="EMBL" id="GAU28266.1"/>
    </source>
</evidence>
<evidence type="ECO:0000256" key="6">
    <source>
        <dbReference type="SAM" id="Coils"/>
    </source>
</evidence>
<dbReference type="GO" id="GO:0043531">
    <property type="term" value="F:ADP binding"/>
    <property type="evidence" value="ECO:0007669"/>
    <property type="project" value="InterPro"/>
</dbReference>
<keyword evidence="1" id="KW-0433">Leucine-rich repeat</keyword>
<gene>
    <name evidence="11" type="ORF">TSUD_118730</name>
</gene>
<keyword evidence="12" id="KW-1185">Reference proteome</keyword>
<feature type="domain" description="R13L1/DRL21-like LRR repeat region" evidence="10">
    <location>
        <begin position="691"/>
        <end position="816"/>
    </location>
</feature>
<dbReference type="PRINTS" id="PR00364">
    <property type="entry name" value="DISEASERSIST"/>
</dbReference>
<evidence type="ECO:0000256" key="1">
    <source>
        <dbReference type="ARBA" id="ARBA00022614"/>
    </source>
</evidence>
<dbReference type="PANTHER" id="PTHR36766">
    <property type="entry name" value="PLANT BROAD-SPECTRUM MILDEW RESISTANCE PROTEIN RPW8"/>
    <property type="match status" value="1"/>
</dbReference>
<dbReference type="InterPro" id="IPR032675">
    <property type="entry name" value="LRR_dom_sf"/>
</dbReference>